<keyword evidence="3" id="KW-1185">Reference proteome</keyword>
<evidence type="ECO:0000256" key="1">
    <source>
        <dbReference type="SAM" id="Phobius"/>
    </source>
</evidence>
<reference evidence="2 3" key="1">
    <citation type="submission" date="2020-08" db="EMBL/GenBank/DDBJ databases">
        <title>Sequencing the genomes of 1000 actinobacteria strains.</title>
        <authorList>
            <person name="Klenk H.-P."/>
        </authorList>
    </citation>
    <scope>NUCLEOTIDE SEQUENCE [LARGE SCALE GENOMIC DNA]</scope>
    <source>
        <strain evidence="2 3">DSM 45886</strain>
    </source>
</reference>
<accession>A0A7W7SL39</accession>
<comment type="caution">
    <text evidence="2">The sequence shown here is derived from an EMBL/GenBank/DDBJ whole genome shotgun (WGS) entry which is preliminary data.</text>
</comment>
<sequence length="109" mass="11498">MRSPAAVLAATILTVLLGLVALLGCLLTLVTFAPSAPCPNDTIDSLQQEMTTRAVLSALMTLTAILSLAVAWWGLSGHRRNPWPWLAASTLGLVFTVVLVVPIDRASTC</sequence>
<keyword evidence="1" id="KW-1133">Transmembrane helix</keyword>
<evidence type="ECO:0000313" key="3">
    <source>
        <dbReference type="Proteomes" id="UP000578819"/>
    </source>
</evidence>
<keyword evidence="1" id="KW-0812">Transmembrane</keyword>
<evidence type="ECO:0000313" key="2">
    <source>
        <dbReference type="EMBL" id="MBB4956411.1"/>
    </source>
</evidence>
<dbReference type="EMBL" id="JACHJW010000001">
    <property type="protein sequence ID" value="MBB4956411.1"/>
    <property type="molecule type" value="Genomic_DNA"/>
</dbReference>
<dbReference type="Proteomes" id="UP000578819">
    <property type="component" value="Unassembled WGS sequence"/>
</dbReference>
<dbReference type="PROSITE" id="PS51257">
    <property type="entry name" value="PROKAR_LIPOPROTEIN"/>
    <property type="match status" value="1"/>
</dbReference>
<proteinExistence type="predicted"/>
<organism evidence="2 3">
    <name type="scientific">Micromonospora polyrhachis</name>
    <dbReference type="NCBI Taxonomy" id="1282883"/>
    <lineage>
        <taxon>Bacteria</taxon>
        <taxon>Bacillati</taxon>
        <taxon>Actinomycetota</taxon>
        <taxon>Actinomycetes</taxon>
        <taxon>Micromonosporales</taxon>
        <taxon>Micromonosporaceae</taxon>
        <taxon>Micromonospora</taxon>
    </lineage>
</organism>
<name>A0A7W7SL39_9ACTN</name>
<dbReference type="AlphaFoldDB" id="A0A7W7SL39"/>
<feature type="transmembrane region" description="Helical" evidence="1">
    <location>
        <begin position="85"/>
        <end position="103"/>
    </location>
</feature>
<feature type="transmembrane region" description="Helical" evidence="1">
    <location>
        <begin position="54"/>
        <end position="73"/>
    </location>
</feature>
<keyword evidence="1" id="KW-0472">Membrane</keyword>
<protein>
    <submittedName>
        <fullName evidence="2">Uncharacterized protein</fullName>
    </submittedName>
</protein>
<dbReference type="RefSeq" id="WP_184531851.1">
    <property type="nucleotide sequence ID" value="NZ_JACHJW010000001.1"/>
</dbReference>
<gene>
    <name evidence="2" type="ORF">FHR38_000144</name>
</gene>